<dbReference type="PANTHER" id="PTHR37079:SF4">
    <property type="entry name" value="SERINE_THREONINE-PROTEIN KINASE ATM"/>
    <property type="match status" value="1"/>
</dbReference>
<accession>A0AA86TIT3</accession>
<dbReference type="EMBL" id="OY731406">
    <property type="protein sequence ID" value="CAJ1975134.1"/>
    <property type="molecule type" value="Genomic_DNA"/>
</dbReference>
<dbReference type="PANTHER" id="PTHR37079">
    <property type="entry name" value="SERINE/THREONINE-PROTEIN KINASE ATM"/>
    <property type="match status" value="1"/>
</dbReference>
<dbReference type="SUPFAM" id="SSF48371">
    <property type="entry name" value="ARM repeat"/>
    <property type="match status" value="1"/>
</dbReference>
<keyword evidence="2" id="KW-1185">Reference proteome</keyword>
<evidence type="ECO:0000313" key="1">
    <source>
        <dbReference type="EMBL" id="CAJ1975134.1"/>
    </source>
</evidence>
<protein>
    <submittedName>
        <fullName evidence="1">Uncharacterized protein</fullName>
    </submittedName>
</protein>
<dbReference type="Gramene" id="rna-AYBTSS11_LOCUS27231">
    <property type="protein sequence ID" value="CAJ1975134.1"/>
    <property type="gene ID" value="gene-AYBTSS11_LOCUS27231"/>
</dbReference>
<dbReference type="Proteomes" id="UP001189624">
    <property type="component" value="Chromosome 9"/>
</dbReference>
<gene>
    <name evidence="1" type="ORF">AYBTSS11_LOCUS27231</name>
</gene>
<name>A0AA86TIT3_9FABA</name>
<evidence type="ECO:0000313" key="2">
    <source>
        <dbReference type="Proteomes" id="UP001189624"/>
    </source>
</evidence>
<proteinExistence type="predicted"/>
<dbReference type="GO" id="GO:0006974">
    <property type="term" value="P:DNA damage response"/>
    <property type="evidence" value="ECO:0007669"/>
    <property type="project" value="InterPro"/>
</dbReference>
<dbReference type="InterPro" id="IPR016024">
    <property type="entry name" value="ARM-type_fold"/>
</dbReference>
<organism evidence="1 2">
    <name type="scientific">Sphenostylis stenocarpa</name>
    <dbReference type="NCBI Taxonomy" id="92480"/>
    <lineage>
        <taxon>Eukaryota</taxon>
        <taxon>Viridiplantae</taxon>
        <taxon>Streptophyta</taxon>
        <taxon>Embryophyta</taxon>
        <taxon>Tracheophyta</taxon>
        <taxon>Spermatophyta</taxon>
        <taxon>Magnoliopsida</taxon>
        <taxon>eudicotyledons</taxon>
        <taxon>Gunneridae</taxon>
        <taxon>Pentapetalae</taxon>
        <taxon>rosids</taxon>
        <taxon>fabids</taxon>
        <taxon>Fabales</taxon>
        <taxon>Fabaceae</taxon>
        <taxon>Papilionoideae</taxon>
        <taxon>50 kb inversion clade</taxon>
        <taxon>NPAAA clade</taxon>
        <taxon>indigoferoid/millettioid clade</taxon>
        <taxon>Phaseoleae</taxon>
        <taxon>Sphenostylis</taxon>
    </lineage>
</organism>
<dbReference type="GO" id="GO:0004674">
    <property type="term" value="F:protein serine/threonine kinase activity"/>
    <property type="evidence" value="ECO:0007669"/>
    <property type="project" value="InterPro"/>
</dbReference>
<dbReference type="InterPro" id="IPR038980">
    <property type="entry name" value="ATM_plant"/>
</dbReference>
<sequence length="677" mass="77025">MAPAALQLDATTEAVERADLRDILHLRKNLLRATLSHLKWKGYSMWNEQMALLIPSAAYALCVGYVPFTQCFKELPMVHNYFDVTDAQEDSHKFEDPKHQCLLAFLDCSVEVLTEIEKISEVEASQVKISPHVRVSREISDQLLCEMEASILGALVVEEINKWRLLDTLLLCSLLSNLLYGYYFTRKINVSFCSKLSQYLQLMLDNVVRIIQDDSDLQAFSCLGCDPIYDDVNPLVSSVHCFLSSPLCMELRDHNLMGFAPFGELIPSMERLLKAFVNLYESYSQHMMNLQSDTITQEIPATDSIQSSFPNDSSKSRIMDMELDVNDDSREIDSLAVGKKVGNDVSSSAEKWKMGMISLISSFFSASHLTWDILFKLMEKENDPKVRGKILYHLCQHPLWSSSGKFIDLVNVMNDIIIEQVGVKHSCDSVLISAHILLINLSSLDAVGKEKCGLYLSEVETKQCFLLLGNVMHKLSEVDLDWFGRVKLIDSICNLVLLHPQIGQTMIERLFFMLKDMDYRVRLFLARRIGVLFQTWDGHEELFQDIWFQMVVYCKGKVINAKQVLAAGSQPQPIMETVVITLMHLALHSEEIELEAVFMICVVAAIDPYHRELVCAVLDNLSRELQYMTRMKYLEELLGSVIFCWVECGVSLAALVEAKASRTVFGMITEEIEERHV</sequence>
<reference evidence="1" key="1">
    <citation type="submission" date="2023-10" db="EMBL/GenBank/DDBJ databases">
        <authorList>
            <person name="Domelevo Entfellner J.-B."/>
        </authorList>
    </citation>
    <scope>NUCLEOTIDE SEQUENCE</scope>
</reference>
<dbReference type="AlphaFoldDB" id="A0AA86TIT3"/>